<accession>A0A540WGM5</accession>
<proteinExistence type="predicted"/>
<evidence type="ECO:0000313" key="1">
    <source>
        <dbReference type="EMBL" id="TQF07584.1"/>
    </source>
</evidence>
<dbReference type="RefSeq" id="WP_141637963.1">
    <property type="nucleotide sequence ID" value="NZ_VIGB01000003.1"/>
</dbReference>
<dbReference type="Gene3D" id="3.40.50.300">
    <property type="entry name" value="P-loop containing nucleotide triphosphate hydrolases"/>
    <property type="match status" value="1"/>
</dbReference>
<sequence>MNPAPVRRARVVLLSGPSGSGKSSLAERAGLPVLQLDDFYKDGDDPSLPPLPDGSGIDWDSPASWHGDQALTAIRQLVETGRAEVPVYSIPANGRAGSRLLELHGAPAFIAEGIFAAELVAGCRAEDLLGDALCLRNHPLVTAWRRFRRDLREGRKSVGFLVRRGWRLMRAERAIVARQVCLGSHACDGPEAARRVRTVADRPEPAVASIA</sequence>
<protein>
    <submittedName>
        <fullName evidence="1">ATP-binding protein</fullName>
    </submittedName>
</protein>
<keyword evidence="1" id="KW-0067">ATP-binding</keyword>
<dbReference type="Proteomes" id="UP000319103">
    <property type="component" value="Unassembled WGS sequence"/>
</dbReference>
<dbReference type="SUPFAM" id="SSF52540">
    <property type="entry name" value="P-loop containing nucleoside triphosphate hydrolases"/>
    <property type="match status" value="1"/>
</dbReference>
<keyword evidence="1" id="KW-0547">Nucleotide-binding</keyword>
<dbReference type="OrthoDB" id="3691767at2"/>
<gene>
    <name evidence="1" type="ORF">E6W39_26375</name>
</gene>
<comment type="caution">
    <text evidence="1">The sequence shown here is derived from an EMBL/GenBank/DDBJ whole genome shotgun (WGS) entry which is preliminary data.</text>
</comment>
<dbReference type="InterPro" id="IPR027417">
    <property type="entry name" value="P-loop_NTPase"/>
</dbReference>
<evidence type="ECO:0000313" key="2">
    <source>
        <dbReference type="Proteomes" id="UP000319103"/>
    </source>
</evidence>
<dbReference type="AlphaFoldDB" id="A0A540WGM5"/>
<organism evidence="1 2">
    <name type="scientific">Kitasatospora acidiphila</name>
    <dbReference type="NCBI Taxonomy" id="2567942"/>
    <lineage>
        <taxon>Bacteria</taxon>
        <taxon>Bacillati</taxon>
        <taxon>Actinomycetota</taxon>
        <taxon>Actinomycetes</taxon>
        <taxon>Kitasatosporales</taxon>
        <taxon>Streptomycetaceae</taxon>
        <taxon>Kitasatospora</taxon>
    </lineage>
</organism>
<name>A0A540WGM5_9ACTN</name>
<dbReference type="GO" id="GO:0005524">
    <property type="term" value="F:ATP binding"/>
    <property type="evidence" value="ECO:0007669"/>
    <property type="project" value="UniProtKB-KW"/>
</dbReference>
<reference evidence="1 2" key="1">
    <citation type="submission" date="2019-06" db="EMBL/GenBank/DDBJ databases">
        <title>Description of Kitasatospora acidophila sp. nov. isolated from pine grove soil, and reclassification of Streptomyces novaecaesareae to Kitasatospora novaeceasareae comb. nov.</title>
        <authorList>
            <person name="Kim M.J."/>
        </authorList>
    </citation>
    <scope>NUCLEOTIDE SEQUENCE [LARGE SCALE GENOMIC DNA]</scope>
    <source>
        <strain evidence="1 2">MMS16-CNU292</strain>
    </source>
</reference>
<dbReference type="EMBL" id="VIGB01000003">
    <property type="protein sequence ID" value="TQF07584.1"/>
    <property type="molecule type" value="Genomic_DNA"/>
</dbReference>
<keyword evidence="2" id="KW-1185">Reference proteome</keyword>